<dbReference type="Proteomes" id="UP000094793">
    <property type="component" value="Chromosome"/>
</dbReference>
<gene>
    <name evidence="1" type="ORF">BLSMQ_1949</name>
</gene>
<reference evidence="2" key="1">
    <citation type="submission" date="2016-09" db="EMBL/GenBank/DDBJ databases">
        <title>Complete Genome Sequence of Brevibacterium linens SMQ-1335.</title>
        <authorList>
            <person name="de Melo A.G."/>
            <person name="Labrie S.J."/>
            <person name="Dumaresq J."/>
            <person name="Roberts R.J."/>
            <person name="Tremblay D.M."/>
            <person name="Moineau S."/>
        </authorList>
    </citation>
    <scope>NUCLEOTIDE SEQUENCE [LARGE SCALE GENOMIC DNA]</scope>
    <source>
        <strain evidence="2">SMQ-1335</strain>
    </source>
</reference>
<dbReference type="EMBL" id="CP017150">
    <property type="protein sequence ID" value="AOP53659.1"/>
    <property type="molecule type" value="Genomic_DNA"/>
</dbReference>
<accession>A0A1D7W3Q1</accession>
<proteinExistence type="predicted"/>
<organism evidence="1 2">
    <name type="scientific">Brevibacterium aurantiacum</name>
    <dbReference type="NCBI Taxonomy" id="273384"/>
    <lineage>
        <taxon>Bacteria</taxon>
        <taxon>Bacillati</taxon>
        <taxon>Actinomycetota</taxon>
        <taxon>Actinomycetes</taxon>
        <taxon>Micrococcales</taxon>
        <taxon>Brevibacteriaceae</taxon>
        <taxon>Brevibacterium</taxon>
    </lineage>
</organism>
<name>A0A1D7W3Q1_BREAU</name>
<sequence>MMIGLTQTVQLVIAAKVTVRGVVTADWKNTTLVDVKAHVYYESTGVTQGSGPGLTFTKELTALMEVVDFEMGFTRIRWEDHDYTPGPPELRYRYDKPIFQAVKLQGRA</sequence>
<dbReference type="AlphaFoldDB" id="A0A1D7W3Q1"/>
<dbReference type="KEGG" id="blin:BLSMQ_1949"/>
<evidence type="ECO:0000313" key="2">
    <source>
        <dbReference type="Proteomes" id="UP000094793"/>
    </source>
</evidence>
<protein>
    <submittedName>
        <fullName evidence="1">Uncharacterized protein</fullName>
    </submittedName>
</protein>
<evidence type="ECO:0000313" key="1">
    <source>
        <dbReference type="EMBL" id="AOP53659.1"/>
    </source>
</evidence>